<dbReference type="GO" id="GO:0033214">
    <property type="term" value="P:siderophore-iron import into cell"/>
    <property type="evidence" value="ECO:0007669"/>
    <property type="project" value="TreeGrafter"/>
</dbReference>
<evidence type="ECO:0000256" key="1">
    <source>
        <dbReference type="ARBA" id="ARBA00004651"/>
    </source>
</evidence>
<name>A0A919SAL2_9ACTN</name>
<gene>
    <name evidence="9" type="ORF">Aco04nite_08760</name>
</gene>
<evidence type="ECO:0000313" key="9">
    <source>
        <dbReference type="EMBL" id="GIM67988.1"/>
    </source>
</evidence>
<feature type="transmembrane region" description="Helical" evidence="8">
    <location>
        <begin position="51"/>
        <end position="70"/>
    </location>
</feature>
<dbReference type="Pfam" id="PF01032">
    <property type="entry name" value="FecCD"/>
    <property type="match status" value="1"/>
</dbReference>
<evidence type="ECO:0000256" key="2">
    <source>
        <dbReference type="ARBA" id="ARBA00007935"/>
    </source>
</evidence>
<evidence type="ECO:0000256" key="3">
    <source>
        <dbReference type="ARBA" id="ARBA00022448"/>
    </source>
</evidence>
<dbReference type="PANTHER" id="PTHR30472:SF1">
    <property type="entry name" value="FE(3+) DICITRATE TRANSPORT SYSTEM PERMEASE PROTEIN FECC-RELATED"/>
    <property type="match status" value="1"/>
</dbReference>
<feature type="transmembrane region" description="Helical" evidence="8">
    <location>
        <begin position="297"/>
        <end position="315"/>
    </location>
</feature>
<evidence type="ECO:0000256" key="4">
    <source>
        <dbReference type="ARBA" id="ARBA00022475"/>
    </source>
</evidence>
<keyword evidence="6 8" id="KW-1133">Transmembrane helix</keyword>
<proteinExistence type="inferred from homology"/>
<evidence type="ECO:0000256" key="8">
    <source>
        <dbReference type="SAM" id="Phobius"/>
    </source>
</evidence>
<organism evidence="9 10">
    <name type="scientific">Winogradskya consettensis</name>
    <dbReference type="NCBI Taxonomy" id="113560"/>
    <lineage>
        <taxon>Bacteria</taxon>
        <taxon>Bacillati</taxon>
        <taxon>Actinomycetota</taxon>
        <taxon>Actinomycetes</taxon>
        <taxon>Micromonosporales</taxon>
        <taxon>Micromonosporaceae</taxon>
        <taxon>Winogradskya</taxon>
    </lineage>
</organism>
<dbReference type="CDD" id="cd06550">
    <property type="entry name" value="TM_ABC_iron-siderophores_like"/>
    <property type="match status" value="1"/>
</dbReference>
<protein>
    <submittedName>
        <fullName evidence="9">Iron ABC transporter permease</fullName>
    </submittedName>
</protein>
<keyword evidence="3" id="KW-0813">Transport</keyword>
<feature type="transmembrane region" description="Helical" evidence="8">
    <location>
        <begin position="82"/>
        <end position="102"/>
    </location>
</feature>
<keyword evidence="5 8" id="KW-0812">Transmembrane</keyword>
<accession>A0A919SAL2</accession>
<dbReference type="SUPFAM" id="SSF81345">
    <property type="entry name" value="ABC transporter involved in vitamin B12 uptake, BtuC"/>
    <property type="match status" value="1"/>
</dbReference>
<evidence type="ECO:0000256" key="7">
    <source>
        <dbReference type="ARBA" id="ARBA00023136"/>
    </source>
</evidence>
<keyword evidence="7 8" id="KW-0472">Membrane</keyword>
<sequence>MLAAVAVLAVAAAGSVLIGNETIGVRAALGTWLHPDGSDVQRIVEYLRVPRTLAGILAGAALGVAGGLLQGLTRNALAGPEVLGVNAGAALSVVLGIAVFGVDSFGGWIWFSFAGAAVTGTAVFVLGSLGRGGTSPVKLALAGAAATAMLGGLTTAITLLDLTTFNAYRYWSVGALTSADSAVIRTALPFLAVGAVLAAASARALDAFALGDDLARSLGHGLAAGRATAALAVVVLAGTAVALAGPIAFVGLTVPHMARALVGPAHRWLLAYSAVLAPIVLLGADILGRIVARPQELQAGIVTAIAGAPFFIILVRRRKLAEL</sequence>
<evidence type="ECO:0000256" key="6">
    <source>
        <dbReference type="ARBA" id="ARBA00022989"/>
    </source>
</evidence>
<dbReference type="Proteomes" id="UP000680865">
    <property type="component" value="Unassembled WGS sequence"/>
</dbReference>
<keyword evidence="10" id="KW-1185">Reference proteome</keyword>
<feature type="transmembrane region" description="Helical" evidence="8">
    <location>
        <begin position="269"/>
        <end position="291"/>
    </location>
</feature>
<comment type="caution">
    <text evidence="9">The sequence shown here is derived from an EMBL/GenBank/DDBJ whole genome shotgun (WGS) entry which is preliminary data.</text>
</comment>
<evidence type="ECO:0000256" key="5">
    <source>
        <dbReference type="ARBA" id="ARBA00022692"/>
    </source>
</evidence>
<dbReference type="Gene3D" id="1.10.3470.10">
    <property type="entry name" value="ABC transporter involved in vitamin B12 uptake, BtuC"/>
    <property type="match status" value="1"/>
</dbReference>
<evidence type="ECO:0000313" key="10">
    <source>
        <dbReference type="Proteomes" id="UP000680865"/>
    </source>
</evidence>
<dbReference type="GO" id="GO:0005886">
    <property type="term" value="C:plasma membrane"/>
    <property type="evidence" value="ECO:0007669"/>
    <property type="project" value="UniProtKB-SubCell"/>
</dbReference>
<dbReference type="AlphaFoldDB" id="A0A919SAL2"/>
<reference evidence="9" key="1">
    <citation type="submission" date="2021-03" db="EMBL/GenBank/DDBJ databases">
        <title>Whole genome shotgun sequence of Actinoplanes consettensis NBRC 14913.</title>
        <authorList>
            <person name="Komaki H."/>
            <person name="Tamura T."/>
        </authorList>
    </citation>
    <scope>NUCLEOTIDE SEQUENCE</scope>
    <source>
        <strain evidence="9">NBRC 14913</strain>
    </source>
</reference>
<dbReference type="PANTHER" id="PTHR30472">
    <property type="entry name" value="FERRIC ENTEROBACTIN TRANSPORT SYSTEM PERMEASE PROTEIN"/>
    <property type="match status" value="1"/>
</dbReference>
<dbReference type="InterPro" id="IPR000522">
    <property type="entry name" value="ABC_transptr_permease_BtuC"/>
</dbReference>
<dbReference type="InterPro" id="IPR037294">
    <property type="entry name" value="ABC_BtuC-like"/>
</dbReference>
<comment type="similarity">
    <text evidence="2">Belongs to the binding-protein-dependent transport system permease family. FecCD subfamily.</text>
</comment>
<feature type="transmembrane region" description="Helical" evidence="8">
    <location>
        <begin position="108"/>
        <end position="127"/>
    </location>
</feature>
<dbReference type="GO" id="GO:0022857">
    <property type="term" value="F:transmembrane transporter activity"/>
    <property type="evidence" value="ECO:0007669"/>
    <property type="project" value="InterPro"/>
</dbReference>
<feature type="transmembrane region" description="Helical" evidence="8">
    <location>
        <begin position="139"/>
        <end position="162"/>
    </location>
</feature>
<dbReference type="EMBL" id="BOQP01000004">
    <property type="protein sequence ID" value="GIM67988.1"/>
    <property type="molecule type" value="Genomic_DNA"/>
</dbReference>
<comment type="subcellular location">
    <subcellularLocation>
        <location evidence="1">Cell membrane</location>
        <topology evidence="1">Multi-pass membrane protein</topology>
    </subcellularLocation>
</comment>
<dbReference type="RefSeq" id="WP_244875742.1">
    <property type="nucleotide sequence ID" value="NZ_BAAATW010000002.1"/>
</dbReference>
<keyword evidence="4" id="KW-1003">Cell membrane</keyword>